<dbReference type="PANTHER" id="PTHR43549:SF2">
    <property type="entry name" value="MULTIDRUG RESISTANCE PROTEIN NORM-RELATED"/>
    <property type="match status" value="1"/>
</dbReference>
<organism evidence="8 9">
    <name type="scientific">Ophiocordyceps camponoti-floridani</name>
    <dbReference type="NCBI Taxonomy" id="2030778"/>
    <lineage>
        <taxon>Eukaryota</taxon>
        <taxon>Fungi</taxon>
        <taxon>Dikarya</taxon>
        <taxon>Ascomycota</taxon>
        <taxon>Pezizomycotina</taxon>
        <taxon>Sordariomycetes</taxon>
        <taxon>Hypocreomycetidae</taxon>
        <taxon>Hypocreales</taxon>
        <taxon>Ophiocordycipitaceae</taxon>
        <taxon>Ophiocordyceps</taxon>
    </lineage>
</organism>
<dbReference type="OrthoDB" id="2119662at2759"/>
<evidence type="ECO:0000256" key="6">
    <source>
        <dbReference type="ARBA" id="ARBA00023136"/>
    </source>
</evidence>
<reference evidence="8 9" key="1">
    <citation type="journal article" date="2020" name="G3 (Bethesda)">
        <title>Genetic Underpinnings of Host Manipulation by Ophiocordyceps as Revealed by Comparative Transcriptomics.</title>
        <authorList>
            <person name="Will I."/>
            <person name="Das B."/>
            <person name="Trinh T."/>
            <person name="Brachmann A."/>
            <person name="Ohm R.A."/>
            <person name="de Bekker C."/>
        </authorList>
    </citation>
    <scope>NUCLEOTIDE SEQUENCE [LARGE SCALE GENOMIC DNA]</scope>
    <source>
        <strain evidence="8 9">EC05</strain>
    </source>
</reference>
<comment type="caution">
    <text evidence="8">The sequence shown here is derived from an EMBL/GenBank/DDBJ whole genome shotgun (WGS) entry which is preliminary data.</text>
</comment>
<dbReference type="AlphaFoldDB" id="A0A8H4QB69"/>
<evidence type="ECO:0000256" key="1">
    <source>
        <dbReference type="ARBA" id="ARBA00004651"/>
    </source>
</evidence>
<protein>
    <submittedName>
        <fullName evidence="8">Uncharacterized protein</fullName>
    </submittedName>
</protein>
<evidence type="ECO:0000256" key="4">
    <source>
        <dbReference type="ARBA" id="ARBA00022692"/>
    </source>
</evidence>
<keyword evidence="6 7" id="KW-0472">Membrane</keyword>
<feature type="transmembrane region" description="Helical" evidence="7">
    <location>
        <begin position="343"/>
        <end position="364"/>
    </location>
</feature>
<feature type="transmembrane region" description="Helical" evidence="7">
    <location>
        <begin position="440"/>
        <end position="468"/>
    </location>
</feature>
<evidence type="ECO:0000256" key="3">
    <source>
        <dbReference type="ARBA" id="ARBA00022475"/>
    </source>
</evidence>
<gene>
    <name evidence="8" type="ORF">GQ602_002784</name>
</gene>
<name>A0A8H4QB69_9HYPO</name>
<dbReference type="Proteomes" id="UP000562929">
    <property type="component" value="Unassembled WGS sequence"/>
</dbReference>
<sequence length="480" mass="53778">MERQRRACLRILRLVWARDTYFSALIINLVAFLLPALYNSLSKLWIAKIDPSMVVTVDVYIYISTLAEILNEGLPRASWSIIGNKSKRTPTERLAITKTLLLTQAILGLVMSLTLLSGAASFARFFVPSEVRSQSISFVRISSFSALGSAVEAAVATGTRSLDQPDVPFVLSCVRFAVNILLDLLFLSSSRVSRWEPTVNMQATIQLACNLSSALAGVTYFLLRNRETGGRSGARPSFSALRLLIRPGIFTLVESAVRNALYLWLVSNVISMGVTYATAWGVFNSIRWGLLMVPVSALEATTLTFVGHEWGRWRHEMVMSMGRWYASYASLLRIFRPARLSTILALAFEVPVCIFMSMGGIRYFTRQLSGSDAVALVAEKMWRTIDWCYIMYAVSTQLVAILLATRPKWYLWQSLASNLLYVLPWAVFCQVKHLNEDDAWTYHALIFGGSLVFSFVCTPIVLAVWVWVLRTGRAHLEAHP</sequence>
<keyword evidence="2" id="KW-0813">Transport</keyword>
<feature type="transmembrane region" description="Helical" evidence="7">
    <location>
        <begin position="21"/>
        <end position="39"/>
    </location>
</feature>
<keyword evidence="5 7" id="KW-1133">Transmembrane helix</keyword>
<keyword evidence="9" id="KW-1185">Reference proteome</keyword>
<feature type="transmembrane region" description="Helical" evidence="7">
    <location>
        <begin position="285"/>
        <end position="307"/>
    </location>
</feature>
<evidence type="ECO:0000256" key="7">
    <source>
        <dbReference type="SAM" id="Phobius"/>
    </source>
</evidence>
<comment type="subcellular location">
    <subcellularLocation>
        <location evidence="1">Cell membrane</location>
        <topology evidence="1">Multi-pass membrane protein</topology>
    </subcellularLocation>
</comment>
<dbReference type="InterPro" id="IPR052031">
    <property type="entry name" value="Membrane_Transporter-Flippase"/>
</dbReference>
<feature type="transmembrane region" description="Helical" evidence="7">
    <location>
        <begin position="384"/>
        <end position="403"/>
    </location>
</feature>
<evidence type="ECO:0000313" key="9">
    <source>
        <dbReference type="Proteomes" id="UP000562929"/>
    </source>
</evidence>
<evidence type="ECO:0000256" key="2">
    <source>
        <dbReference type="ARBA" id="ARBA00022448"/>
    </source>
</evidence>
<dbReference type="PANTHER" id="PTHR43549">
    <property type="entry name" value="MULTIDRUG RESISTANCE PROTEIN YPNP-RELATED"/>
    <property type="match status" value="1"/>
</dbReference>
<evidence type="ECO:0000313" key="8">
    <source>
        <dbReference type="EMBL" id="KAF4592485.1"/>
    </source>
</evidence>
<keyword evidence="4 7" id="KW-0812">Transmembrane</keyword>
<feature type="transmembrane region" description="Helical" evidence="7">
    <location>
        <begin position="100"/>
        <end position="123"/>
    </location>
</feature>
<dbReference type="EMBL" id="JAACLJ010000002">
    <property type="protein sequence ID" value="KAF4592485.1"/>
    <property type="molecule type" value="Genomic_DNA"/>
</dbReference>
<evidence type="ECO:0000256" key="5">
    <source>
        <dbReference type="ARBA" id="ARBA00022989"/>
    </source>
</evidence>
<dbReference type="GO" id="GO:0005886">
    <property type="term" value="C:plasma membrane"/>
    <property type="evidence" value="ECO:0007669"/>
    <property type="project" value="UniProtKB-SubCell"/>
</dbReference>
<keyword evidence="3" id="KW-1003">Cell membrane</keyword>
<feature type="transmembrane region" description="Helical" evidence="7">
    <location>
        <begin position="410"/>
        <end position="428"/>
    </location>
</feature>
<accession>A0A8H4QB69</accession>
<proteinExistence type="predicted"/>